<sequence>MAIDSKYHNAISDGTSVNVKTENLKALVFNKENYVYFKNFLKKMKLVKYGNIDNYTESFMDVVKKINACLPKKDRLYERELS</sequence>
<dbReference type="Proteomes" id="UP000192501">
    <property type="component" value="Unassembled WGS sequence"/>
</dbReference>
<dbReference type="VEuPathDB" id="MicrosporidiaDB:HERIO_2067"/>
<proteinExistence type="predicted"/>
<organism evidence="1 2">
    <name type="scientific">Hepatospora eriocheir</name>
    <dbReference type="NCBI Taxonomy" id="1081669"/>
    <lineage>
        <taxon>Eukaryota</taxon>
        <taxon>Fungi</taxon>
        <taxon>Fungi incertae sedis</taxon>
        <taxon>Microsporidia</taxon>
        <taxon>Hepatosporidae</taxon>
        <taxon>Hepatospora</taxon>
    </lineage>
</organism>
<evidence type="ECO:0000313" key="2">
    <source>
        <dbReference type="Proteomes" id="UP000192501"/>
    </source>
</evidence>
<dbReference type="AlphaFoldDB" id="A0A1X0QH26"/>
<protein>
    <submittedName>
        <fullName evidence="1">Uncharacterized protein</fullName>
    </submittedName>
</protein>
<dbReference type="VEuPathDB" id="MicrosporidiaDB:A0H76_1439"/>
<accession>A0A1X0QH26</accession>
<comment type="caution">
    <text evidence="1">The sequence shown here is derived from an EMBL/GenBank/DDBJ whole genome shotgun (WGS) entry which is preliminary data.</text>
</comment>
<reference evidence="1 2" key="1">
    <citation type="journal article" date="2017" name="Environ. Microbiol.">
        <title>Decay of the glycolytic pathway and adaptation to intranuclear parasitism within Enterocytozoonidae microsporidia.</title>
        <authorList>
            <person name="Wiredu Boakye D."/>
            <person name="Jaroenlak P."/>
            <person name="Prachumwat A."/>
            <person name="Williams T.A."/>
            <person name="Bateman K.S."/>
            <person name="Itsathitphaisarn O."/>
            <person name="Sritunyalucksana K."/>
            <person name="Paszkiewicz K.H."/>
            <person name="Moore K.A."/>
            <person name="Stentiford G.D."/>
            <person name="Williams B.A."/>
        </authorList>
    </citation>
    <scope>NUCLEOTIDE SEQUENCE [LARGE SCALE GENOMIC DNA]</scope>
    <source>
        <strain evidence="2">canceri</strain>
    </source>
</reference>
<name>A0A1X0QH26_9MICR</name>
<dbReference type="EMBL" id="LTAI01000306">
    <property type="protein sequence ID" value="ORD99076.1"/>
    <property type="molecule type" value="Genomic_DNA"/>
</dbReference>
<gene>
    <name evidence="1" type="ORF">A0H76_1439</name>
</gene>
<evidence type="ECO:0000313" key="1">
    <source>
        <dbReference type="EMBL" id="ORD99076.1"/>
    </source>
</evidence>